<evidence type="ECO:0008006" key="2">
    <source>
        <dbReference type="Google" id="ProtNLM"/>
    </source>
</evidence>
<proteinExistence type="predicted"/>
<sequence length="338" mass="36227">MNALAFLSAYLFLQLGWGIQAAASPAETQSTAMRPPVRLSAPLVLQAFPLLQAEKSAAFREAGATAQFTFWRSPEQLRALVANGQVDAVVAALPTAAVLARRGVPCVALAAYAAPLWIVGPAHLAREGEPPLDTFRRLLAKEILLPFGPGNMPELAMRVLAVEVGLNVTHRHCGSAMEALNLLRIGQGSAALLPEPSASMALNEGTVVRLLDLREAWAAVFPEHRDMPTACFVAVGDAACDPHLRTLLRQSFVEGMKYMVDEPETAFAAARNSCAEFRVILERLPDGGSTFLRSPVLLAGERGKEAALFMLEQLQKMVPSSVGGALPPSGFWDMGHEK</sequence>
<name>A0A644UQM9_9ZZZZ</name>
<gene>
    <name evidence="1" type="ORF">SDC9_27293</name>
</gene>
<evidence type="ECO:0000313" key="1">
    <source>
        <dbReference type="EMBL" id="MPL81376.1"/>
    </source>
</evidence>
<dbReference type="SUPFAM" id="SSF53850">
    <property type="entry name" value="Periplasmic binding protein-like II"/>
    <property type="match status" value="1"/>
</dbReference>
<organism evidence="1">
    <name type="scientific">bioreactor metagenome</name>
    <dbReference type="NCBI Taxonomy" id="1076179"/>
    <lineage>
        <taxon>unclassified sequences</taxon>
        <taxon>metagenomes</taxon>
        <taxon>ecological metagenomes</taxon>
    </lineage>
</organism>
<reference evidence="1" key="1">
    <citation type="submission" date="2019-08" db="EMBL/GenBank/DDBJ databases">
        <authorList>
            <person name="Kucharzyk K."/>
            <person name="Murdoch R.W."/>
            <person name="Higgins S."/>
            <person name="Loffler F."/>
        </authorList>
    </citation>
    <scope>NUCLEOTIDE SEQUENCE</scope>
</reference>
<comment type="caution">
    <text evidence="1">The sequence shown here is derived from an EMBL/GenBank/DDBJ whole genome shotgun (WGS) entry which is preliminary data.</text>
</comment>
<accession>A0A644UQM9</accession>
<dbReference type="Gene3D" id="3.40.190.10">
    <property type="entry name" value="Periplasmic binding protein-like II"/>
    <property type="match status" value="2"/>
</dbReference>
<dbReference type="EMBL" id="VSSQ01000149">
    <property type="protein sequence ID" value="MPL81376.1"/>
    <property type="molecule type" value="Genomic_DNA"/>
</dbReference>
<dbReference type="AlphaFoldDB" id="A0A644UQM9"/>
<protein>
    <recommendedName>
        <fullName evidence="2">SsuA/THI5-like domain-containing protein</fullName>
    </recommendedName>
</protein>